<organism evidence="1 2">
    <name type="scientific">Scortum barcoo</name>
    <name type="common">barcoo grunter</name>
    <dbReference type="NCBI Taxonomy" id="214431"/>
    <lineage>
        <taxon>Eukaryota</taxon>
        <taxon>Metazoa</taxon>
        <taxon>Chordata</taxon>
        <taxon>Craniata</taxon>
        <taxon>Vertebrata</taxon>
        <taxon>Euteleostomi</taxon>
        <taxon>Actinopterygii</taxon>
        <taxon>Neopterygii</taxon>
        <taxon>Teleostei</taxon>
        <taxon>Neoteleostei</taxon>
        <taxon>Acanthomorphata</taxon>
        <taxon>Eupercaria</taxon>
        <taxon>Centrarchiformes</taxon>
        <taxon>Terapontoidei</taxon>
        <taxon>Terapontidae</taxon>
        <taxon>Scortum</taxon>
    </lineage>
</organism>
<feature type="non-terminal residue" evidence="1">
    <location>
        <position position="1"/>
    </location>
</feature>
<accession>A0ACB8VFI9</accession>
<name>A0ACB8VFI9_9TELE</name>
<proteinExistence type="predicted"/>
<keyword evidence="2" id="KW-1185">Reference proteome</keyword>
<dbReference type="EMBL" id="CM041553">
    <property type="protein sequence ID" value="KAI3353303.1"/>
    <property type="molecule type" value="Genomic_DNA"/>
</dbReference>
<sequence>SAMTPQMIGSQLSAQRRVMRNLPDDSGQQKTSTYIVPCFLFVELVIMAGTVLLAYYFEYTDTFPVHIQGFFCFDKAYSKPYPGPEDNSKAPPVLVYSLVTAIPTVTILIGEVTSFFVKTEGAQEKTIVTADCCYFNPLLRRIVRFLGVYSFGLFTTTIFANAGQVVTGNQTPHFLTACKPNYTALGCQSPLQYITERRACTGNPYLVASARKSFPSKDAALSFYSAIYTVVGNFWGAVGKGGHIRMYVTLVFRTKGTRLTKPTLCLVLLSLAVLVGVMRVTEHRNHWNDVLAGFVTGGAIAAFLVSCVINNFQPTQIAAPTPPPPQRAEPPIGLPLLSLPRVESPLEKLSGLQAHWSSNVDPWRSPDPSLGTAALWGMLLGVRAGRRHGQHREKEREREGERERGEERRRQYLSSWGPSSNTIHSAVRACTDTLFLGGEPRQALHISSIITQPCLVHSLATLCLLSFVICYILCSVGMNGYWTPKNVSRSQMPQEMMWTVKVVCLGVASVSLSLELLSWLLRRLRPAGRRTLNEVLFFPSELACVECIFTPSSPYSCSCLLPHGVETSFSRLLRHILSASSSLDLCVFAFSNMDLSRAVLALHSRGVTVRVLTDKDYSAISGSQIGILRKAVVDGRLLITGSLNWTLGAVQSNMENILVTEEPELVRPFIKEFHRLWFWQMALAKDPRPGPEQGDAADQNFDYMFKLLIIGNSSVGKTSFLFRYADNSFTSAFVSTVGIDFKVKTIFRNDKRVKLQIWDTAGQERYRTITTAYYRGAMGFLLMYDITSQESFCAVQDWATQIKTYSWGNAQVALVGNKLDLEEDRQVPTEDAQRLATELGFHFFEASAKDNINVKQVFDKLVDVICEKMNENPNGDAGPSTNNKGADLKETPGSSQGGCAC</sequence>
<evidence type="ECO:0000313" key="1">
    <source>
        <dbReference type="EMBL" id="KAI3353303.1"/>
    </source>
</evidence>
<evidence type="ECO:0000313" key="2">
    <source>
        <dbReference type="Proteomes" id="UP000831701"/>
    </source>
</evidence>
<comment type="caution">
    <text evidence="1">The sequence shown here is derived from an EMBL/GenBank/DDBJ whole genome shotgun (WGS) entry which is preliminary data.</text>
</comment>
<dbReference type="Proteomes" id="UP000831701">
    <property type="component" value="Chromosome 23"/>
</dbReference>
<reference evidence="1" key="1">
    <citation type="submission" date="2022-04" db="EMBL/GenBank/DDBJ databases">
        <title>Jade perch genome.</title>
        <authorList>
            <person name="Chao B."/>
        </authorList>
    </citation>
    <scope>NUCLEOTIDE SEQUENCE</scope>
    <source>
        <strain evidence="1">CB-2022</strain>
    </source>
</reference>
<gene>
    <name evidence="1" type="ORF">L3Q82_019841</name>
</gene>
<protein>
    <submittedName>
        <fullName evidence="1">Uncharacterized protein</fullName>
    </submittedName>
</protein>